<gene>
    <name evidence="1" type="ORF">PACLA_8A046955</name>
</gene>
<protein>
    <submittedName>
        <fullName evidence="1">Uncharacterized protein</fullName>
    </submittedName>
</protein>
<evidence type="ECO:0000313" key="2">
    <source>
        <dbReference type="Proteomes" id="UP001152795"/>
    </source>
</evidence>
<reference evidence="1" key="1">
    <citation type="submission" date="2020-04" db="EMBL/GenBank/DDBJ databases">
        <authorList>
            <person name="Alioto T."/>
            <person name="Alioto T."/>
            <person name="Gomez Garrido J."/>
        </authorList>
    </citation>
    <scope>NUCLEOTIDE SEQUENCE</scope>
    <source>
        <strain evidence="1">A484AB</strain>
    </source>
</reference>
<dbReference type="EMBL" id="CACRXK020018119">
    <property type="protein sequence ID" value="CAB4032092.1"/>
    <property type="molecule type" value="Genomic_DNA"/>
</dbReference>
<keyword evidence="2" id="KW-1185">Reference proteome</keyword>
<feature type="non-terminal residue" evidence="1">
    <location>
        <position position="266"/>
    </location>
</feature>
<dbReference type="Gene3D" id="3.30.70.1820">
    <property type="entry name" value="L1 transposable element, RRM domain"/>
    <property type="match status" value="1"/>
</dbReference>
<dbReference type="Proteomes" id="UP001152795">
    <property type="component" value="Unassembled WGS sequence"/>
</dbReference>
<evidence type="ECO:0000313" key="1">
    <source>
        <dbReference type="EMBL" id="CAB4032092.1"/>
    </source>
</evidence>
<proteinExistence type="predicted"/>
<dbReference type="AlphaFoldDB" id="A0A6S7L0P7"/>
<sequence>EPPEVRPIPDSPNLQTRALELSGRKIKHSEEANKQIQDLTAKVNKISEKCERIAKFIEESEAYSYQYNIKIVGVPAVAERETAQQTADLRIKLFTALGVEDVSISDIDTAHRVPSRLASSRPKAIICKFVRRLAKDKVMAARRAVGKLNAEQLHFKNIIGITETKITNSNESNFHPTIPVISLIRLSKKTYYQEYFTHNITNMKKTWEGINEILYRRRKTSKTISSLKDLNNNVEILNTSIKSVHKESLRRLYTKEWLVKIYQIMS</sequence>
<comment type="caution">
    <text evidence="1">The sequence shown here is derived from an EMBL/GenBank/DDBJ whole genome shotgun (WGS) entry which is preliminary data.</text>
</comment>
<accession>A0A6S7L0P7</accession>
<feature type="non-terminal residue" evidence="1">
    <location>
        <position position="1"/>
    </location>
</feature>
<name>A0A6S7L0P7_PARCT</name>
<organism evidence="1 2">
    <name type="scientific">Paramuricea clavata</name>
    <name type="common">Red gorgonian</name>
    <name type="synonym">Violescent sea-whip</name>
    <dbReference type="NCBI Taxonomy" id="317549"/>
    <lineage>
        <taxon>Eukaryota</taxon>
        <taxon>Metazoa</taxon>
        <taxon>Cnidaria</taxon>
        <taxon>Anthozoa</taxon>
        <taxon>Octocorallia</taxon>
        <taxon>Malacalcyonacea</taxon>
        <taxon>Plexauridae</taxon>
        <taxon>Paramuricea</taxon>
    </lineage>
</organism>